<evidence type="ECO:0000256" key="1">
    <source>
        <dbReference type="SAM" id="SignalP"/>
    </source>
</evidence>
<dbReference type="PANTHER" id="PTHR31672">
    <property type="entry name" value="BNACNNG10540D PROTEIN"/>
    <property type="match status" value="1"/>
</dbReference>
<name>A0ABD3H7K1_9MARC</name>
<evidence type="ECO:0000313" key="3">
    <source>
        <dbReference type="Proteomes" id="UP001633002"/>
    </source>
</evidence>
<evidence type="ECO:0000313" key="2">
    <source>
        <dbReference type="EMBL" id="KAL3685354.1"/>
    </source>
</evidence>
<dbReference type="InterPro" id="IPR050796">
    <property type="entry name" value="SCF_F-box_component"/>
</dbReference>
<sequence length="536" mass="61243">MVTGSVRKLVSPLSLRAILSPALAWEEDGAVKTKKVCTSNLYLRWELSSSSIPLDQLTVGPSLRTLGGHVDTHALCIDIFPQWAMVLPQFRHLLHEPLDPEVWKHLADHEDILRLILSRVSWDTVIYVLRSVSKAFYAMLSEPSVLTWASMLTDTSFYLDHSGLRWVGSEVEIDRWNLRLMGSGSDGGNLGQSQVGPICLLSTSQRVTYGVVNFELDRWCKLPPLGDLPFGNLNDFKLIGVAEGLLLLERTISEVNMCELDRFLFNPLTRGFIKLPVVPVIEGNTGIVPTRLRMIMAVEVELVTVVAVESYSQLRHEPPRILTWHQGSQDWELLEATLPLILPVDNRMFVDGPVTNAVFVGGELFLHVETDKDRVFSFGIRATQPELIWSSNTSRDVETHLFQHNGVLKRLEWSVVVDMYRTTLKYLGCWIKLYTFSHANRTWEQESTVMPRRNGLGKQRRTEEMVLEKSKVVGVLGDILCIRNEQKPSVFLLYNFLTKQWCRCFATRLAADFDYTIFLWSPKRYDSWHFLAPRVR</sequence>
<reference evidence="2 3" key="1">
    <citation type="submission" date="2024-09" db="EMBL/GenBank/DDBJ databases">
        <title>Chromosome-scale assembly of Riccia sorocarpa.</title>
        <authorList>
            <person name="Paukszto L."/>
        </authorList>
    </citation>
    <scope>NUCLEOTIDE SEQUENCE [LARGE SCALE GENOMIC DNA]</scope>
    <source>
        <strain evidence="2">LP-2024</strain>
        <tissue evidence="2">Aerial parts of the thallus</tissue>
    </source>
</reference>
<protein>
    <recommendedName>
        <fullName evidence="4">F-box domain-containing protein</fullName>
    </recommendedName>
</protein>
<organism evidence="2 3">
    <name type="scientific">Riccia sorocarpa</name>
    <dbReference type="NCBI Taxonomy" id="122646"/>
    <lineage>
        <taxon>Eukaryota</taxon>
        <taxon>Viridiplantae</taxon>
        <taxon>Streptophyta</taxon>
        <taxon>Embryophyta</taxon>
        <taxon>Marchantiophyta</taxon>
        <taxon>Marchantiopsida</taxon>
        <taxon>Marchantiidae</taxon>
        <taxon>Marchantiales</taxon>
        <taxon>Ricciaceae</taxon>
        <taxon>Riccia</taxon>
    </lineage>
</organism>
<comment type="caution">
    <text evidence="2">The sequence shown here is derived from an EMBL/GenBank/DDBJ whole genome shotgun (WGS) entry which is preliminary data.</text>
</comment>
<keyword evidence="1" id="KW-0732">Signal</keyword>
<dbReference type="Proteomes" id="UP001633002">
    <property type="component" value="Unassembled WGS sequence"/>
</dbReference>
<evidence type="ECO:0008006" key="4">
    <source>
        <dbReference type="Google" id="ProtNLM"/>
    </source>
</evidence>
<feature type="signal peptide" evidence="1">
    <location>
        <begin position="1"/>
        <end position="24"/>
    </location>
</feature>
<accession>A0ABD3H7K1</accession>
<feature type="chain" id="PRO_5044870554" description="F-box domain-containing protein" evidence="1">
    <location>
        <begin position="25"/>
        <end position="536"/>
    </location>
</feature>
<dbReference type="EMBL" id="JBJQOH010000006">
    <property type="protein sequence ID" value="KAL3685354.1"/>
    <property type="molecule type" value="Genomic_DNA"/>
</dbReference>
<dbReference type="PANTHER" id="PTHR31672:SF13">
    <property type="entry name" value="F-BOX PROTEIN CPR30-LIKE"/>
    <property type="match status" value="1"/>
</dbReference>
<dbReference type="AlphaFoldDB" id="A0ABD3H7K1"/>
<gene>
    <name evidence="2" type="ORF">R1sor_003376</name>
</gene>
<keyword evidence="3" id="KW-1185">Reference proteome</keyword>
<proteinExistence type="predicted"/>